<organism evidence="1 2">
    <name type="scientific">Limosilactobacillus agrestis</name>
    <dbReference type="NCBI Taxonomy" id="2759748"/>
    <lineage>
        <taxon>Bacteria</taxon>
        <taxon>Bacillati</taxon>
        <taxon>Bacillota</taxon>
        <taxon>Bacilli</taxon>
        <taxon>Lactobacillales</taxon>
        <taxon>Lactobacillaceae</taxon>
        <taxon>Limosilactobacillus</taxon>
    </lineage>
</organism>
<sequence length="147" mass="17533">MQAQYLYSQDLREKYVNKHYHLSNLRQYLDTSYYHVMKNEIELKIKEATIDDTVVAKADIIKVVQISENIWLTRINATGQDKEVQFNKDFNDSFTRSKWSDYVLFGKDRHGRIKIINLIYGEHFHLNGKDFNNEKTLGKGKYQEKHL</sequence>
<protein>
    <submittedName>
        <fullName evidence="1">Uncharacterized protein</fullName>
    </submittedName>
</protein>
<comment type="caution">
    <text evidence="1">The sequence shown here is derived from an EMBL/GenBank/DDBJ whole genome shotgun (WGS) entry which is preliminary data.</text>
</comment>
<gene>
    <name evidence="1" type="ORF">H5R92_02935</name>
</gene>
<dbReference type="AlphaFoldDB" id="A0A7W3UGG8"/>
<name>A0A7W3UGG8_9LACO</name>
<evidence type="ECO:0000313" key="2">
    <source>
        <dbReference type="Proteomes" id="UP000534578"/>
    </source>
</evidence>
<reference evidence="1 2" key="1">
    <citation type="submission" date="2020-07" db="EMBL/GenBank/DDBJ databases">
        <title>Description of Limosilactobacillus balticus sp. nov., Limosilactobacillus agrestis sp. nov., Limosilactobacillus albertensis sp. nov., Limosilactobacillus rudii sp. nov., Limosilactobacillus fastidiosus sp. nov., five novel Limosilactobacillus species isolated from the vertebrate gastrointestinal tract, and proposal of 6 subspecies of Limosilactobacillus reuteri adapted to the gastrointestinal tract of specific vertebrate hosts.</title>
        <authorList>
            <person name="Li F."/>
            <person name="Cheng C."/>
            <person name="Zheng J."/>
            <person name="Quevedo R.M."/>
            <person name="Li J."/>
            <person name="Roos S."/>
            <person name="Gaenzle M.G."/>
            <person name="Walter J."/>
        </authorList>
    </citation>
    <scope>NUCLEOTIDE SEQUENCE [LARGE SCALE GENOMIC DNA]</scope>
    <source>
        <strain evidence="1 2">BG-MG3-A</strain>
    </source>
</reference>
<dbReference type="EMBL" id="JACIVE010000023">
    <property type="protein sequence ID" value="MBB1095171.1"/>
    <property type="molecule type" value="Genomic_DNA"/>
</dbReference>
<accession>A0A7W3UGG8</accession>
<proteinExistence type="predicted"/>
<dbReference type="Proteomes" id="UP000534578">
    <property type="component" value="Unassembled WGS sequence"/>
</dbReference>
<evidence type="ECO:0000313" key="1">
    <source>
        <dbReference type="EMBL" id="MBB1095171.1"/>
    </source>
</evidence>